<feature type="region of interest" description="Disordered" evidence="1">
    <location>
        <begin position="1"/>
        <end position="32"/>
    </location>
</feature>
<evidence type="ECO:0000256" key="1">
    <source>
        <dbReference type="SAM" id="MobiDB-lite"/>
    </source>
</evidence>
<name>A0A511DBY5_9PSEU</name>
<organism evidence="2 3">
    <name type="scientific">Pseudonocardia sulfidoxydans NBRC 16205</name>
    <dbReference type="NCBI Taxonomy" id="1223511"/>
    <lineage>
        <taxon>Bacteria</taxon>
        <taxon>Bacillati</taxon>
        <taxon>Actinomycetota</taxon>
        <taxon>Actinomycetes</taxon>
        <taxon>Pseudonocardiales</taxon>
        <taxon>Pseudonocardiaceae</taxon>
        <taxon>Pseudonocardia</taxon>
    </lineage>
</organism>
<proteinExistence type="predicted"/>
<protein>
    <submittedName>
        <fullName evidence="2">Uncharacterized protein</fullName>
    </submittedName>
</protein>
<gene>
    <name evidence="2" type="ORF">PSU4_12730</name>
</gene>
<evidence type="ECO:0000313" key="3">
    <source>
        <dbReference type="Proteomes" id="UP000321685"/>
    </source>
</evidence>
<comment type="caution">
    <text evidence="2">The sequence shown here is derived from an EMBL/GenBank/DDBJ whole genome shotgun (WGS) entry which is preliminary data.</text>
</comment>
<dbReference type="Proteomes" id="UP000321685">
    <property type="component" value="Unassembled WGS sequence"/>
</dbReference>
<keyword evidence="3" id="KW-1185">Reference proteome</keyword>
<dbReference type="EMBL" id="BJVJ01000008">
    <property type="protein sequence ID" value="GEL22319.1"/>
    <property type="molecule type" value="Genomic_DNA"/>
</dbReference>
<reference evidence="2 3" key="1">
    <citation type="submission" date="2019-07" db="EMBL/GenBank/DDBJ databases">
        <title>Whole genome shotgun sequence of Pseudonocardia sulfidoxydans NBRC 16205.</title>
        <authorList>
            <person name="Hosoyama A."/>
            <person name="Uohara A."/>
            <person name="Ohji S."/>
            <person name="Ichikawa N."/>
        </authorList>
    </citation>
    <scope>NUCLEOTIDE SEQUENCE [LARGE SCALE GENOMIC DNA]</scope>
    <source>
        <strain evidence="2 3">NBRC 16205</strain>
    </source>
</reference>
<accession>A0A511DBY5</accession>
<evidence type="ECO:0000313" key="2">
    <source>
        <dbReference type="EMBL" id="GEL22319.1"/>
    </source>
</evidence>
<dbReference type="AlphaFoldDB" id="A0A511DBY5"/>
<sequence length="202" mass="21029">MGGTPGDLSGRVTGCYNGGTPRRHTGRILGMDASPARSPVARLAGGPRELAFWVGELAHRADRPGVVALAVATIEPATRPLLTDLLAGAGPGPDVDALAALDPLRHRPYLDDGPDAAVVADVLLTGLSRSRADHVGARVWAAGHVDGPDDLAGLHRVVRGLLALDSIYGTPECRARLEARARYNLAVEERLLRDALHGAAAS</sequence>